<evidence type="ECO:0000256" key="6">
    <source>
        <dbReference type="ARBA" id="ARBA00023054"/>
    </source>
</evidence>
<dbReference type="PANTHER" id="PTHR12587">
    <property type="entry name" value="LAR INTERACTING PROTEIN LIP -RELATED PROTEIN"/>
    <property type="match status" value="1"/>
</dbReference>
<dbReference type="PROSITE" id="PS50105">
    <property type="entry name" value="SAM_DOMAIN"/>
    <property type="match status" value="3"/>
</dbReference>
<dbReference type="CDD" id="cd09565">
    <property type="entry name" value="SAM_liprin-alpha1_2_3_4_repeat2"/>
    <property type="match status" value="1"/>
</dbReference>
<reference evidence="10 11" key="1">
    <citation type="submission" date="2019-09" db="EMBL/GenBank/DDBJ databases">
        <title>Bird 10,000 Genomes (B10K) Project - Family phase.</title>
        <authorList>
            <person name="Zhang G."/>
        </authorList>
    </citation>
    <scope>NUCLEOTIDE SEQUENCE [LARGE SCALE GENOMIC DNA]</scope>
    <source>
        <strain evidence="10">B10K-DU-001-56</strain>
        <tissue evidence="10">Muscle</tissue>
    </source>
</reference>
<protein>
    <submittedName>
        <fullName evidence="10">LIPA4 protein</fullName>
    </submittedName>
</protein>
<keyword evidence="6 7" id="KW-0175">Coiled coil</keyword>
<feature type="coiled-coil region" evidence="7">
    <location>
        <begin position="241"/>
        <end position="508"/>
    </location>
</feature>
<keyword evidence="11" id="KW-1185">Reference proteome</keyword>
<dbReference type="Gene3D" id="1.10.150.50">
    <property type="entry name" value="Transcription Factor, Ets-1"/>
    <property type="match status" value="3"/>
</dbReference>
<dbReference type="GO" id="GO:0048786">
    <property type="term" value="C:presynaptic active zone"/>
    <property type="evidence" value="ECO:0007669"/>
    <property type="project" value="TreeGrafter"/>
</dbReference>
<feature type="region of interest" description="Disordered" evidence="8">
    <location>
        <begin position="688"/>
        <end position="820"/>
    </location>
</feature>
<dbReference type="InterPro" id="IPR037621">
    <property type="entry name" value="LIP-1_SAM_2"/>
</dbReference>
<dbReference type="Pfam" id="PF07647">
    <property type="entry name" value="SAM_2"/>
    <property type="match status" value="1"/>
</dbReference>
<feature type="region of interest" description="Disordered" evidence="8">
    <location>
        <begin position="196"/>
        <end position="221"/>
    </location>
</feature>
<feature type="coiled-coil region" evidence="7">
    <location>
        <begin position="31"/>
        <end position="122"/>
    </location>
</feature>
<evidence type="ECO:0000256" key="8">
    <source>
        <dbReference type="SAM" id="MobiDB-lite"/>
    </source>
</evidence>
<dbReference type="InterPro" id="IPR029515">
    <property type="entry name" value="Liprin"/>
</dbReference>
<dbReference type="AlphaFoldDB" id="A0A7L2G2J8"/>
<organism evidence="10 11">
    <name type="scientific">Nyctibius grandis</name>
    <name type="common">Great potoo</name>
    <dbReference type="NCBI Taxonomy" id="48427"/>
    <lineage>
        <taxon>Eukaryota</taxon>
        <taxon>Metazoa</taxon>
        <taxon>Chordata</taxon>
        <taxon>Craniata</taxon>
        <taxon>Vertebrata</taxon>
        <taxon>Euteleostomi</taxon>
        <taxon>Archelosauria</taxon>
        <taxon>Archosauria</taxon>
        <taxon>Dinosauria</taxon>
        <taxon>Saurischia</taxon>
        <taxon>Theropoda</taxon>
        <taxon>Coelurosauria</taxon>
        <taxon>Aves</taxon>
        <taxon>Neognathae</taxon>
        <taxon>Neoaves</taxon>
        <taxon>Strisores</taxon>
        <taxon>Caprimulgiformes</taxon>
        <taxon>Nyctibiidae</taxon>
        <taxon>Nyctibius</taxon>
    </lineage>
</organism>
<dbReference type="FunFam" id="1.10.150.50:FF:000004">
    <property type="entry name" value="PTPRF interacting protein alpha 1"/>
    <property type="match status" value="1"/>
</dbReference>
<accession>A0A7L2G2J8</accession>
<feature type="domain" description="SAM" evidence="9">
    <location>
        <begin position="1014"/>
        <end position="1071"/>
    </location>
</feature>
<comment type="caution">
    <text evidence="10">The sequence shown here is derived from an EMBL/GenBank/DDBJ whole genome shotgun (WGS) entry which is preliminary data.</text>
</comment>
<dbReference type="GO" id="GO:0050808">
    <property type="term" value="P:synapse organization"/>
    <property type="evidence" value="ECO:0007669"/>
    <property type="project" value="TreeGrafter"/>
</dbReference>
<comment type="subcellular location">
    <subcellularLocation>
        <location evidence="1">Cytoplasm</location>
    </subcellularLocation>
</comment>
<evidence type="ECO:0000313" key="10">
    <source>
        <dbReference type="EMBL" id="NXQ81006.1"/>
    </source>
</evidence>
<dbReference type="FunFam" id="1.10.150.50:FF:000002">
    <property type="entry name" value="PTPRF interacting protein alpha 1"/>
    <property type="match status" value="1"/>
</dbReference>
<feature type="compositionally biased region" description="Polar residues" evidence="8">
    <location>
        <begin position="1240"/>
        <end position="1250"/>
    </location>
</feature>
<keyword evidence="4" id="KW-0597">Phosphoprotein</keyword>
<name>A0A7L2G2J8_NYCGR</name>
<evidence type="ECO:0000256" key="1">
    <source>
        <dbReference type="ARBA" id="ARBA00004496"/>
    </source>
</evidence>
<feature type="compositionally biased region" description="Basic and acidic residues" evidence="8">
    <location>
        <begin position="206"/>
        <end position="219"/>
    </location>
</feature>
<feature type="region of interest" description="Disordered" evidence="8">
    <location>
        <begin position="1221"/>
        <end position="1250"/>
    </location>
</feature>
<feature type="compositionally biased region" description="Basic and acidic residues" evidence="8">
    <location>
        <begin position="737"/>
        <end position="748"/>
    </location>
</feature>
<feature type="domain" description="SAM" evidence="9">
    <location>
        <begin position="892"/>
        <end position="958"/>
    </location>
</feature>
<evidence type="ECO:0000256" key="4">
    <source>
        <dbReference type="ARBA" id="ARBA00022553"/>
    </source>
</evidence>
<dbReference type="CDD" id="cd09568">
    <property type="entry name" value="SAM_liprin-alpha1_2_3_4_repeat3"/>
    <property type="match status" value="1"/>
</dbReference>
<dbReference type="Proteomes" id="UP000567826">
    <property type="component" value="Unassembled WGS sequence"/>
</dbReference>
<dbReference type="InterPro" id="IPR057892">
    <property type="entry name" value="LIP-1_CC2"/>
</dbReference>
<feature type="compositionally biased region" description="Low complexity" evidence="8">
    <location>
        <begin position="782"/>
        <end position="805"/>
    </location>
</feature>
<feature type="coiled-coil region" evidence="7">
    <location>
        <begin position="619"/>
        <end position="660"/>
    </location>
</feature>
<feature type="non-terminal residue" evidence="10">
    <location>
        <position position="1250"/>
    </location>
</feature>
<sequence>MMCEVMPTISEGDPLGPPQGSEADADFEQLMVNMLDERDKLLDTLRETRETLSVTQSRLQETLRERDQLQRQLNSALPQEFATLTRELSACREQLLEREEEISELKAERNNTRLLLEHLECLVSRHERSLRMTVVKRQAQSPSGVSSEVEVLKALKSLFEHHKALDEKVRERLRAALERVATLEEQLVDAHRQVAALQQGTTREAPAGERDEREPKEPAQKLSWKRLSNGSIHPDDEAGRVVELQELLEKQNFEVVQAKERISALAASVAELEEDLGTARKDLIKSEEMSSKYQRDLREALAQKEDMEERITTLEKRYLAAQREATSIHDLNDKLESELANKESLHRQCEEKARHLQELLELAEQKLQQTMRKAETLPEVEAELAQRIAALTKARAEERHGSIEEHLRQLESQLEEKNQELARARQREKMNEEHNKRLSDTVDRLLSESNERLQLHLKERMAALEEKNTLLQELENTQKQIEEHQHDKRRLSDEIDKLRLEVDQLKTRSGTFVESVHARSHMGSATDLRFPLSAVVHAPTEPFGAAPGLPRAPKGRFATRREEPAKWTLFLQDWEQAQAGSVLATGPHAFDSDPDISDVDEDDRETLFSSMDVLSPGGHSDAQTLAMMLQEQLDAINEEIRMIQEEKESTELRAEELETRVTSGSMEGLNLTQLCKRASIPTSLTALSLASSSPPLSGRSTPKLSSRSAAQDLDRMGIMTLPSDLRKHRRKLLSPAARDESREDKTTIKCETSPPSSPRTLRLEKLGHPALSQEDGKRLCCSSPSSVPSSLEEQASNPSSNSSQDSLHKGSKRKGIKSSIGRLFGKKEKGRLIQLSREGATGQVVLTDVEVGIQDPLGLGKLGAQAEKDRRLRKKHELLEEARRKGLPFAHWDGPTVVSWLELWVGMPAWYVAACRANVKSGAIMSALSDTEIQREIGISNALHRLKLRLAIQEMVSLTSPSAPPTSRTSSGNVWVTHEEMENMATSTKTDTEEGSWAQTLAYGDMNHEWIGNEWLPSLGLPQYRSYFMECLVDARMLDHLTKKDLRVHLKMVDSFHRTSLQYGIMCLKRLNYDRKELERRREETQHEIKDVLVWTNDQVIHWIQSIGLREYANNLVESGVHGALLALDENFDHNSLALVLQIPTQNTQARQVLEREFNNLLALGTDRRLDDGDDKTFRRTPSWRKRFRPRDVHSINMLSGSAETLPAGFRVTSLVPLPPPSAPAKKMPPEVGASGSPRLETSTVRTYSC</sequence>
<dbReference type="InterPro" id="IPR037622">
    <property type="entry name" value="LIP-1_SAM_3"/>
</dbReference>
<evidence type="ECO:0000256" key="5">
    <source>
        <dbReference type="ARBA" id="ARBA00022737"/>
    </source>
</evidence>
<evidence type="ECO:0000313" key="11">
    <source>
        <dbReference type="Proteomes" id="UP000567826"/>
    </source>
</evidence>
<dbReference type="SUPFAM" id="SSF47769">
    <property type="entry name" value="SAM/Pointed domain"/>
    <property type="match status" value="3"/>
</dbReference>
<comment type="similarity">
    <text evidence="2">Belongs to the liprin family. Liprin-alpha subfamily.</text>
</comment>
<dbReference type="InterPro" id="IPR013761">
    <property type="entry name" value="SAM/pointed_sf"/>
</dbReference>
<dbReference type="Pfam" id="PF25526">
    <property type="entry name" value="LIP-1"/>
    <property type="match status" value="1"/>
</dbReference>
<evidence type="ECO:0000259" key="9">
    <source>
        <dbReference type="PROSITE" id="PS50105"/>
    </source>
</evidence>
<keyword evidence="5" id="KW-0677">Repeat</keyword>
<dbReference type="GO" id="GO:0005737">
    <property type="term" value="C:cytoplasm"/>
    <property type="evidence" value="ECO:0007669"/>
    <property type="project" value="UniProtKB-SubCell"/>
</dbReference>
<dbReference type="PANTHER" id="PTHR12587:SF5">
    <property type="entry name" value="LIPRIN-ALPHA-4"/>
    <property type="match status" value="1"/>
</dbReference>
<evidence type="ECO:0000256" key="2">
    <source>
        <dbReference type="ARBA" id="ARBA00007026"/>
    </source>
</evidence>
<feature type="non-terminal residue" evidence="10">
    <location>
        <position position="1"/>
    </location>
</feature>
<dbReference type="OrthoDB" id="2132119at2759"/>
<dbReference type="InterPro" id="IPR001660">
    <property type="entry name" value="SAM"/>
</dbReference>
<evidence type="ECO:0000256" key="3">
    <source>
        <dbReference type="ARBA" id="ARBA00022490"/>
    </source>
</evidence>
<dbReference type="Pfam" id="PF00536">
    <property type="entry name" value="SAM_1"/>
    <property type="match status" value="2"/>
</dbReference>
<dbReference type="InterPro" id="IPR037620">
    <property type="entry name" value="LIP-1_SAM_1"/>
</dbReference>
<evidence type="ECO:0000256" key="7">
    <source>
        <dbReference type="SAM" id="Coils"/>
    </source>
</evidence>
<dbReference type="CDD" id="cd09562">
    <property type="entry name" value="SAM_liprin-alpha1_2_3_4_repeat1"/>
    <property type="match status" value="1"/>
</dbReference>
<feature type="compositionally biased region" description="Low complexity" evidence="8">
    <location>
        <begin position="688"/>
        <end position="702"/>
    </location>
</feature>
<keyword evidence="3" id="KW-0963">Cytoplasm</keyword>
<dbReference type="SMART" id="SM00454">
    <property type="entry name" value="SAM"/>
    <property type="match status" value="3"/>
</dbReference>
<gene>
    <name evidence="10" type="primary">Ppfia4</name>
    <name evidence="10" type="ORF">NYCGRA_R04882</name>
</gene>
<feature type="domain" description="SAM" evidence="9">
    <location>
        <begin position="1095"/>
        <end position="1164"/>
    </location>
</feature>
<dbReference type="FunFam" id="1.10.150.50:FF:000003">
    <property type="entry name" value="liprin-alpha-2 isoform X1"/>
    <property type="match status" value="1"/>
</dbReference>
<proteinExistence type="inferred from homology"/>
<dbReference type="EMBL" id="VWYG01004602">
    <property type="protein sequence ID" value="NXQ81006.1"/>
    <property type="molecule type" value="Genomic_DNA"/>
</dbReference>